<dbReference type="GO" id="GO:0003723">
    <property type="term" value="F:RNA binding"/>
    <property type="evidence" value="ECO:0007669"/>
    <property type="project" value="InterPro"/>
</dbReference>
<dbReference type="PROSITE" id="PS51483">
    <property type="entry name" value="B5"/>
    <property type="match status" value="1"/>
</dbReference>
<gene>
    <name evidence="14" type="ORF">29d5orf06</name>
</gene>
<evidence type="ECO:0000256" key="1">
    <source>
        <dbReference type="ARBA" id="ARBA00001946"/>
    </source>
</evidence>
<keyword evidence="7" id="KW-0479">Metal-binding</keyword>
<keyword evidence="10" id="KW-0460">Magnesium</keyword>
<dbReference type="Gene3D" id="3.30.930.10">
    <property type="entry name" value="Bira Bifunctional Protein, Domain 2"/>
    <property type="match status" value="1"/>
</dbReference>
<keyword evidence="5" id="KW-0963">Cytoplasm</keyword>
<dbReference type="Pfam" id="PF17759">
    <property type="entry name" value="tRNA_synthFbeta"/>
    <property type="match status" value="1"/>
</dbReference>
<protein>
    <recommendedName>
        <fullName evidence="4">phenylalanine--tRNA ligase</fullName>
        <ecNumber evidence="4">6.1.1.20</ecNumber>
    </recommendedName>
</protein>
<proteinExistence type="inferred from homology"/>
<name>D4N6W8_9CREN</name>
<dbReference type="NCBIfam" id="TIGR00471">
    <property type="entry name" value="pheT_arch"/>
    <property type="match status" value="1"/>
</dbReference>
<accession>D4N6W8</accession>
<dbReference type="SMART" id="SM00873">
    <property type="entry name" value="B3_4"/>
    <property type="match status" value="1"/>
</dbReference>
<dbReference type="SUPFAM" id="SSF46955">
    <property type="entry name" value="Putative DNA-binding domain"/>
    <property type="match status" value="2"/>
</dbReference>
<dbReference type="PANTHER" id="PTHR10947:SF0">
    <property type="entry name" value="PHENYLALANINE--TRNA LIGASE BETA SUBUNIT"/>
    <property type="match status" value="1"/>
</dbReference>
<keyword evidence="11" id="KW-0648">Protein biosynthesis</keyword>
<keyword evidence="9" id="KW-0067">ATP-binding</keyword>
<reference evidence="14" key="1">
    <citation type="journal article" date="2010" name="Environ. Microbiol.">
        <title>Homologues of nitrite reductases in ammonia-oxidizing archaea: diversity and genomic context.</title>
        <authorList>
            <person name="Bartossek R."/>
            <person name="Nicol G.W."/>
            <person name="Lanzen A."/>
            <person name="Klenk H.P."/>
            <person name="Schleper C."/>
        </authorList>
    </citation>
    <scope>NUCLEOTIDE SEQUENCE</scope>
</reference>
<dbReference type="InterPro" id="IPR045864">
    <property type="entry name" value="aa-tRNA-synth_II/BPL/LPL"/>
</dbReference>
<evidence type="ECO:0000256" key="5">
    <source>
        <dbReference type="ARBA" id="ARBA00022490"/>
    </source>
</evidence>
<evidence type="ECO:0000256" key="10">
    <source>
        <dbReference type="ARBA" id="ARBA00022842"/>
    </source>
</evidence>
<dbReference type="Gene3D" id="3.30.56.10">
    <property type="match status" value="2"/>
</dbReference>
<evidence type="ECO:0000256" key="4">
    <source>
        <dbReference type="ARBA" id="ARBA00012814"/>
    </source>
</evidence>
<dbReference type="PANTHER" id="PTHR10947">
    <property type="entry name" value="PHENYLALANYL-TRNA SYNTHETASE BETA CHAIN AND LEUCINE-RICH REPEAT-CONTAINING PROTEIN 47"/>
    <property type="match status" value="1"/>
</dbReference>
<dbReference type="GO" id="GO:0005524">
    <property type="term" value="F:ATP binding"/>
    <property type="evidence" value="ECO:0007669"/>
    <property type="project" value="UniProtKB-KW"/>
</dbReference>
<evidence type="ECO:0000259" key="13">
    <source>
        <dbReference type="PROSITE" id="PS51483"/>
    </source>
</evidence>
<evidence type="ECO:0000256" key="11">
    <source>
        <dbReference type="ARBA" id="ARBA00022917"/>
    </source>
</evidence>
<evidence type="ECO:0000256" key="7">
    <source>
        <dbReference type="ARBA" id="ARBA00022723"/>
    </source>
</evidence>
<dbReference type="GO" id="GO:0004826">
    <property type="term" value="F:phenylalanine-tRNA ligase activity"/>
    <property type="evidence" value="ECO:0007669"/>
    <property type="project" value="UniProtKB-EC"/>
</dbReference>
<comment type="similarity">
    <text evidence="3">Belongs to the phenylalanyl-tRNA synthetase beta subunit family. Type 2 subfamily.</text>
</comment>
<evidence type="ECO:0000256" key="8">
    <source>
        <dbReference type="ARBA" id="ARBA00022741"/>
    </source>
</evidence>
<dbReference type="InterPro" id="IPR009061">
    <property type="entry name" value="DNA-bd_dom_put_sf"/>
</dbReference>
<dbReference type="AlphaFoldDB" id="D4N6W8"/>
<dbReference type="InterPro" id="IPR045060">
    <property type="entry name" value="Phe-tRNA-ligase_IIc_bsu"/>
</dbReference>
<dbReference type="SMART" id="SM00874">
    <property type="entry name" value="B5"/>
    <property type="match status" value="1"/>
</dbReference>
<dbReference type="GO" id="GO:0000287">
    <property type="term" value="F:magnesium ion binding"/>
    <property type="evidence" value="ECO:0007669"/>
    <property type="project" value="InterPro"/>
</dbReference>
<keyword evidence="8" id="KW-0547">Nucleotide-binding</keyword>
<dbReference type="InterPro" id="IPR005146">
    <property type="entry name" value="B3/B4_tRNA-bd"/>
</dbReference>
<keyword evidence="6" id="KW-0436">Ligase</keyword>
<dbReference type="SUPFAM" id="SSF55681">
    <property type="entry name" value="Class II aaRS and biotin synthetases"/>
    <property type="match status" value="1"/>
</dbReference>
<dbReference type="Gene3D" id="3.50.40.10">
    <property type="entry name" value="Phenylalanyl-trna Synthetase, Chain B, domain 3"/>
    <property type="match status" value="1"/>
</dbReference>
<evidence type="ECO:0000256" key="6">
    <source>
        <dbReference type="ARBA" id="ARBA00022598"/>
    </source>
</evidence>
<organism evidence="14">
    <name type="scientific">uncultured crenarchaeote 29d5</name>
    <dbReference type="NCBI Taxonomy" id="684057"/>
    <lineage>
        <taxon>Archaea</taxon>
        <taxon>Thermoproteota</taxon>
        <taxon>environmental samples</taxon>
    </lineage>
</organism>
<dbReference type="InterPro" id="IPR041616">
    <property type="entry name" value="PheRS_beta_core"/>
</dbReference>
<dbReference type="EC" id="6.1.1.20" evidence="4"/>
<evidence type="ECO:0000256" key="12">
    <source>
        <dbReference type="ARBA" id="ARBA00023146"/>
    </source>
</evidence>
<evidence type="ECO:0000256" key="2">
    <source>
        <dbReference type="ARBA" id="ARBA00004496"/>
    </source>
</evidence>
<dbReference type="InterPro" id="IPR004531">
    <property type="entry name" value="Phe-tRNA-synth_IIc_bsu_arc_euk"/>
</dbReference>
<keyword evidence="12 14" id="KW-0030">Aminoacyl-tRNA synthetase</keyword>
<comment type="cofactor">
    <cofactor evidence="1">
        <name>Mg(2+)</name>
        <dbReference type="ChEBI" id="CHEBI:18420"/>
    </cofactor>
</comment>
<evidence type="ECO:0000313" key="14">
    <source>
        <dbReference type="EMBL" id="ACY24454.1"/>
    </source>
</evidence>
<comment type="subcellular location">
    <subcellularLocation>
        <location evidence="2">Cytoplasm</location>
    </subcellularLocation>
</comment>
<sequence>MPVVEFPVEDINSLFSDYDLEYILNMLPFIGLDLEHQDDKNIRLEYSPNRPDFSTFYGIARALNGLLGKEMGIPKFEIFENSKNLINVDSSVLEIRPFIVGTVAKGHQLNNKTIKQIVSMQEDLHNGLGRKRSKASIGFHNLDNMDFPLEYTTAENLSFIPLDNSSELTLTEILSNTEPGKKFGKLLAESRYPVLRDSKGNVISFPPIINSEGTRIRDGVNNLFVEVTGIDKKAVYNVLDNIVPTLADIGFKLETVIVQQGNTRDSFTANLNTSLPNIKTDYINKALGLSLSNEDIINCLRKSRLDATVIDSGTINCVIPNYRIDIFGPIDIVEEVAIGYGLYNMEPSLPEFRFNGNKSRQNYFFDKIRQAMIGMGLIENINFILSNKDIHFKKMNLDRPNFFTVNNSKSDEHDILRQSLLPSLLFSLSNNIHEEYPQKLFEIGPIFKPEKENFEKWNLCCVNAFNGVTFSEIKAVLQTLMEICFNIKFETKPSENLSFVRGRSADIIYKGGVIGQIGEISPLLIDSFKIKMPVAAFELDLTELLRI</sequence>
<evidence type="ECO:0000256" key="3">
    <source>
        <dbReference type="ARBA" id="ARBA00007438"/>
    </source>
</evidence>
<feature type="domain" description="B5" evidence="13">
    <location>
        <begin position="271"/>
        <end position="347"/>
    </location>
</feature>
<dbReference type="InterPro" id="IPR020825">
    <property type="entry name" value="Phe-tRNA_synthase-like_B3/B4"/>
</dbReference>
<dbReference type="Pfam" id="PF03484">
    <property type="entry name" value="B5"/>
    <property type="match status" value="1"/>
</dbReference>
<dbReference type="EMBL" id="GU059106">
    <property type="protein sequence ID" value="ACY24454.1"/>
    <property type="molecule type" value="Genomic_DNA"/>
</dbReference>
<dbReference type="GO" id="GO:0009328">
    <property type="term" value="C:phenylalanine-tRNA ligase complex"/>
    <property type="evidence" value="ECO:0007669"/>
    <property type="project" value="TreeGrafter"/>
</dbReference>
<dbReference type="GO" id="GO:0006432">
    <property type="term" value="P:phenylalanyl-tRNA aminoacylation"/>
    <property type="evidence" value="ECO:0007669"/>
    <property type="project" value="InterPro"/>
</dbReference>
<dbReference type="InterPro" id="IPR005147">
    <property type="entry name" value="tRNA_synthase_B5-dom"/>
</dbReference>
<evidence type="ECO:0000256" key="9">
    <source>
        <dbReference type="ARBA" id="ARBA00022840"/>
    </source>
</evidence>